<evidence type="ECO:0000313" key="5">
    <source>
        <dbReference type="Proteomes" id="UP001204746"/>
    </source>
</evidence>
<dbReference type="SUPFAM" id="SSF51735">
    <property type="entry name" value="NAD(P)-binding Rossmann-fold domains"/>
    <property type="match status" value="1"/>
</dbReference>
<proteinExistence type="inferred from homology"/>
<dbReference type="PANTHER" id="PTHR43669:SF3">
    <property type="entry name" value="ALCOHOL DEHYDROGENASE, PUTATIVE (AFU_ORTHOLOGUE AFUA_3G03445)-RELATED"/>
    <property type="match status" value="1"/>
</dbReference>
<reference evidence="4 5" key="1">
    <citation type="submission" date="2022-07" db="EMBL/GenBank/DDBJ databases">
        <authorList>
            <person name="Phongsopitanun W."/>
            <person name="Tanasupawat S."/>
        </authorList>
    </citation>
    <scope>NUCLEOTIDE SEQUENCE [LARGE SCALE GENOMIC DNA]</scope>
    <source>
        <strain evidence="4 5">RCU-064</strain>
    </source>
</reference>
<accession>A0ABT1VCB5</accession>
<dbReference type="InterPro" id="IPR036291">
    <property type="entry name" value="NAD(P)-bd_dom_sf"/>
</dbReference>
<feature type="region of interest" description="Disordered" evidence="3">
    <location>
        <begin position="61"/>
        <end position="83"/>
    </location>
</feature>
<protein>
    <submittedName>
        <fullName evidence="4">SDR family oxidoreductase</fullName>
    </submittedName>
</protein>
<feature type="non-terminal residue" evidence="4">
    <location>
        <position position="83"/>
    </location>
</feature>
<gene>
    <name evidence="4" type="ORF">NP777_43815</name>
</gene>
<dbReference type="InterPro" id="IPR002347">
    <property type="entry name" value="SDR_fam"/>
</dbReference>
<evidence type="ECO:0000256" key="3">
    <source>
        <dbReference type="SAM" id="MobiDB-lite"/>
    </source>
</evidence>
<dbReference type="EMBL" id="JANIAA010000060">
    <property type="protein sequence ID" value="MCQ8195039.1"/>
    <property type="molecule type" value="Genomic_DNA"/>
</dbReference>
<dbReference type="PANTHER" id="PTHR43669">
    <property type="entry name" value="5-KETO-D-GLUCONATE 5-REDUCTASE"/>
    <property type="match status" value="1"/>
</dbReference>
<comment type="similarity">
    <text evidence="1">Belongs to the short-chain dehydrogenases/reductases (SDR) family.</text>
</comment>
<organism evidence="4 5">
    <name type="scientific">Streptomyces rugosispiralis</name>
    <dbReference type="NCBI Taxonomy" id="2967341"/>
    <lineage>
        <taxon>Bacteria</taxon>
        <taxon>Bacillati</taxon>
        <taxon>Actinomycetota</taxon>
        <taxon>Actinomycetes</taxon>
        <taxon>Kitasatosporales</taxon>
        <taxon>Streptomycetaceae</taxon>
        <taxon>Streptomyces</taxon>
    </lineage>
</organism>
<evidence type="ECO:0000256" key="1">
    <source>
        <dbReference type="ARBA" id="ARBA00006484"/>
    </source>
</evidence>
<keyword evidence="2" id="KW-0560">Oxidoreductase</keyword>
<sequence length="83" mass="8854">MSKVIDVLGAGTGLGVSMAHRFGREGFRVPLVTRRKDRLDALVEVLAGERIEAVAFSADLSRPPEAPAPVEAIRGRSGRTDVV</sequence>
<dbReference type="Pfam" id="PF00106">
    <property type="entry name" value="adh_short"/>
    <property type="match status" value="1"/>
</dbReference>
<dbReference type="Gene3D" id="3.40.50.720">
    <property type="entry name" value="NAD(P)-binding Rossmann-like Domain"/>
    <property type="match status" value="1"/>
</dbReference>
<comment type="caution">
    <text evidence="4">The sequence shown here is derived from an EMBL/GenBank/DDBJ whole genome shotgun (WGS) entry which is preliminary data.</text>
</comment>
<keyword evidence="5" id="KW-1185">Reference proteome</keyword>
<dbReference type="Proteomes" id="UP001204746">
    <property type="component" value="Unassembled WGS sequence"/>
</dbReference>
<evidence type="ECO:0000256" key="2">
    <source>
        <dbReference type="ARBA" id="ARBA00023002"/>
    </source>
</evidence>
<evidence type="ECO:0000313" key="4">
    <source>
        <dbReference type="EMBL" id="MCQ8195039.1"/>
    </source>
</evidence>
<name>A0ABT1VCB5_9ACTN</name>